<feature type="domain" description="Aldehyde dehydrogenase" evidence="8">
    <location>
        <begin position="125"/>
        <end position="578"/>
    </location>
</feature>
<sequence>MLSYAPVAPLSLHSIAKSGTVSLVRHCSTLTAASNSNRRFPLRSVLEARASTLPTQSPAPHARSAIHRSLPGFINGSGSRFAAVSSHEKLEDEFELHKELFDELGIKKENSGVCNGEWGGSGPVIYSMNPSTGKILASITTASKADVDSAIDAARKAQHLWRSVPTPVRGHIVREIGEALREKKLALAKLISLEVGKILAEAEGEVQEFIDMTDIALGLSRSMPGQVLPSERSKHLILEQWHPLGCVGVITAFNFPHAVYGWNSSLAFVCGNSVVWKPALSTSLVALATTKIVHSVLERNNYPTSLAALLCGAGEVGEAVSKDRRVDLVSFTGSTAIGRKVGVWAQERFGRVLLELGGNNACIVMDDANIELAVRGILFSAVGTSGQRCTTTRRLFVQQGVYDIFMEHLTHAYKQVRIGNPLDKGTIYGPLHNHSAVSRFQKTMEEIKRAGGAILHGGKVVDGPGLFVQPTIVRMDPTAEIVQRETFAPILYAAKFKDLSEAIQLNNAVPQGLSSSIFTSDVRALFEFIGPNGSDCGIVNVNVPTSGAEVGAAFGGEKETGGGREAGSDAWKQYCRRSTTTINFGDDLPLAQGIAFHHSPPTSAFDAASASGEVDKLGYAVGGGGEDVVKGGITKAASGGVGGSAGTV</sequence>
<keyword evidence="3 7" id="KW-0560">Oxidoreductase</keyword>
<dbReference type="EMBL" id="KQ965792">
    <property type="protein sequence ID" value="KXS12040.1"/>
    <property type="molecule type" value="Genomic_DNA"/>
</dbReference>
<dbReference type="Gene3D" id="3.40.309.10">
    <property type="entry name" value="Aldehyde Dehydrogenase, Chain A, domain 2"/>
    <property type="match status" value="1"/>
</dbReference>
<dbReference type="InterPro" id="IPR029510">
    <property type="entry name" value="Ald_DH_CS_GLU"/>
</dbReference>
<evidence type="ECO:0000256" key="6">
    <source>
        <dbReference type="PROSITE-ProRule" id="PRU10007"/>
    </source>
</evidence>
<dbReference type="Gene3D" id="3.40.605.10">
    <property type="entry name" value="Aldehyde Dehydrogenase, Chain A, domain 1"/>
    <property type="match status" value="1"/>
</dbReference>
<keyword evidence="10" id="KW-1185">Reference proteome</keyword>
<gene>
    <name evidence="9" type="ORF">M427DRAFT_114407</name>
</gene>
<evidence type="ECO:0000256" key="3">
    <source>
        <dbReference type="ARBA" id="ARBA00023002"/>
    </source>
</evidence>
<dbReference type="SUPFAM" id="SSF53720">
    <property type="entry name" value="ALDH-like"/>
    <property type="match status" value="1"/>
</dbReference>
<protein>
    <recommendedName>
        <fullName evidence="5">aldehyde dehydrogenase (NAD(+))</fullName>
        <ecNumber evidence="5">1.2.1.3</ecNumber>
    </recommendedName>
</protein>
<reference evidence="9 10" key="1">
    <citation type="journal article" date="2015" name="Genome Biol. Evol.">
        <title>Phylogenomic analyses indicate that early fungi evolved digesting cell walls of algal ancestors of land plants.</title>
        <authorList>
            <person name="Chang Y."/>
            <person name="Wang S."/>
            <person name="Sekimoto S."/>
            <person name="Aerts A.L."/>
            <person name="Choi C."/>
            <person name="Clum A."/>
            <person name="LaButti K.M."/>
            <person name="Lindquist E.A."/>
            <person name="Yee Ngan C."/>
            <person name="Ohm R.A."/>
            <person name="Salamov A.A."/>
            <person name="Grigoriev I.V."/>
            <person name="Spatafora J.W."/>
            <person name="Berbee M.L."/>
        </authorList>
    </citation>
    <scope>NUCLEOTIDE SEQUENCE [LARGE SCALE GENOMIC DNA]</scope>
    <source>
        <strain evidence="9 10">JEL478</strain>
    </source>
</reference>
<dbReference type="PANTHER" id="PTHR43521:SF1">
    <property type="entry name" value="ALPHA-AMINOADIPIC SEMIALDEHYDE DEHYDROGENASE"/>
    <property type="match status" value="1"/>
</dbReference>
<dbReference type="PROSITE" id="PS00687">
    <property type="entry name" value="ALDEHYDE_DEHYDR_GLU"/>
    <property type="match status" value="1"/>
</dbReference>
<dbReference type="InterPro" id="IPR016161">
    <property type="entry name" value="Ald_DH/histidinol_DH"/>
</dbReference>
<keyword evidence="4" id="KW-0520">NAD</keyword>
<evidence type="ECO:0000256" key="4">
    <source>
        <dbReference type="ARBA" id="ARBA00023027"/>
    </source>
</evidence>
<evidence type="ECO:0000256" key="5">
    <source>
        <dbReference type="ARBA" id="ARBA00024226"/>
    </source>
</evidence>
<dbReference type="FunFam" id="3.40.309.10:FF:000018">
    <property type="entry name" value="Alpha-aminoadipic semialdehyde dehydrogenase"/>
    <property type="match status" value="1"/>
</dbReference>
<dbReference type="AlphaFoldDB" id="A0A139A5H1"/>
<name>A0A139A5H1_GONPJ</name>
<dbReference type="Pfam" id="PF00171">
    <property type="entry name" value="Aldedh"/>
    <property type="match status" value="1"/>
</dbReference>
<dbReference type="InterPro" id="IPR016162">
    <property type="entry name" value="Ald_DH_N"/>
</dbReference>
<feature type="active site" evidence="6">
    <location>
        <position position="355"/>
    </location>
</feature>
<dbReference type="Proteomes" id="UP000070544">
    <property type="component" value="Unassembled WGS sequence"/>
</dbReference>
<dbReference type="InterPro" id="IPR044638">
    <property type="entry name" value="ALDH7A1-like"/>
</dbReference>
<proteinExistence type="inferred from homology"/>
<evidence type="ECO:0000313" key="10">
    <source>
        <dbReference type="Proteomes" id="UP000070544"/>
    </source>
</evidence>
<dbReference type="STRING" id="1344416.A0A139A5H1"/>
<dbReference type="InterPro" id="IPR016163">
    <property type="entry name" value="Ald_DH_C"/>
</dbReference>
<evidence type="ECO:0000256" key="1">
    <source>
        <dbReference type="ARBA" id="ARBA00009986"/>
    </source>
</evidence>
<dbReference type="PANTHER" id="PTHR43521">
    <property type="entry name" value="ALPHA-AMINOADIPIC SEMIALDEHYDE DEHYDROGENASE"/>
    <property type="match status" value="1"/>
</dbReference>
<dbReference type="CDD" id="cd07130">
    <property type="entry name" value="ALDH_F7_AASADH"/>
    <property type="match status" value="1"/>
</dbReference>
<dbReference type="InterPro" id="IPR015590">
    <property type="entry name" value="Aldehyde_DH_dom"/>
</dbReference>
<dbReference type="EC" id="1.2.1.3" evidence="5"/>
<comment type="subunit">
    <text evidence="2">Homotetramer.</text>
</comment>
<evidence type="ECO:0000259" key="8">
    <source>
        <dbReference type="Pfam" id="PF00171"/>
    </source>
</evidence>
<dbReference type="OMA" id="DAWKVYM"/>
<comment type="similarity">
    <text evidence="1 7">Belongs to the aldehyde dehydrogenase family.</text>
</comment>
<organism evidence="9 10">
    <name type="scientific">Gonapodya prolifera (strain JEL478)</name>
    <name type="common">Monoblepharis prolifera</name>
    <dbReference type="NCBI Taxonomy" id="1344416"/>
    <lineage>
        <taxon>Eukaryota</taxon>
        <taxon>Fungi</taxon>
        <taxon>Fungi incertae sedis</taxon>
        <taxon>Chytridiomycota</taxon>
        <taxon>Chytridiomycota incertae sedis</taxon>
        <taxon>Monoblepharidomycetes</taxon>
        <taxon>Monoblepharidales</taxon>
        <taxon>Gonapodyaceae</taxon>
        <taxon>Gonapodya</taxon>
    </lineage>
</organism>
<accession>A0A139A5H1</accession>
<evidence type="ECO:0000256" key="2">
    <source>
        <dbReference type="ARBA" id="ARBA00011881"/>
    </source>
</evidence>
<evidence type="ECO:0000313" key="9">
    <source>
        <dbReference type="EMBL" id="KXS12040.1"/>
    </source>
</evidence>
<dbReference type="OrthoDB" id="310895at2759"/>
<dbReference type="GO" id="GO:0004029">
    <property type="term" value="F:aldehyde dehydrogenase (NAD+) activity"/>
    <property type="evidence" value="ECO:0007669"/>
    <property type="project" value="UniProtKB-EC"/>
</dbReference>
<evidence type="ECO:0000256" key="7">
    <source>
        <dbReference type="RuleBase" id="RU003345"/>
    </source>
</evidence>